<keyword evidence="1" id="KW-0812">Transmembrane</keyword>
<keyword evidence="1" id="KW-0472">Membrane</keyword>
<name>A0A0M3HIT4_ASCLU</name>
<proteinExistence type="predicted"/>
<feature type="transmembrane region" description="Helical" evidence="1">
    <location>
        <begin position="33"/>
        <end position="61"/>
    </location>
</feature>
<dbReference type="WBParaSite" id="ALUE_0000142901-mRNA-1">
    <property type="protein sequence ID" value="ALUE_0000142901-mRNA-1"/>
    <property type="gene ID" value="ALUE_0000142901"/>
</dbReference>
<sequence length="75" mass="8741">ISRNSICGDGTDWQSFLLLPSRLAQNPLYGQIYALWLTNLVMVFFPFLTLLVLNSIIAYTIRKSLQKVKYNQRFQ</sequence>
<accession>A0A0M3HIT4</accession>
<evidence type="ECO:0000313" key="3">
    <source>
        <dbReference type="WBParaSite" id="ALUE_0000142901-mRNA-1"/>
    </source>
</evidence>
<protein>
    <submittedName>
        <fullName evidence="3">G_PROTEIN_RECEP_F1_2 domain-containing protein</fullName>
    </submittedName>
</protein>
<evidence type="ECO:0000313" key="2">
    <source>
        <dbReference type="Proteomes" id="UP000036681"/>
    </source>
</evidence>
<keyword evidence="2" id="KW-1185">Reference proteome</keyword>
<reference evidence="3" key="1">
    <citation type="submission" date="2017-02" db="UniProtKB">
        <authorList>
            <consortium name="WormBaseParasite"/>
        </authorList>
    </citation>
    <scope>IDENTIFICATION</scope>
</reference>
<dbReference type="AlphaFoldDB" id="A0A0M3HIT4"/>
<keyword evidence="1" id="KW-1133">Transmembrane helix</keyword>
<organism evidence="2 3">
    <name type="scientific">Ascaris lumbricoides</name>
    <name type="common">Giant roundworm</name>
    <dbReference type="NCBI Taxonomy" id="6252"/>
    <lineage>
        <taxon>Eukaryota</taxon>
        <taxon>Metazoa</taxon>
        <taxon>Ecdysozoa</taxon>
        <taxon>Nematoda</taxon>
        <taxon>Chromadorea</taxon>
        <taxon>Rhabditida</taxon>
        <taxon>Spirurina</taxon>
        <taxon>Ascaridomorpha</taxon>
        <taxon>Ascaridoidea</taxon>
        <taxon>Ascarididae</taxon>
        <taxon>Ascaris</taxon>
    </lineage>
</organism>
<evidence type="ECO:0000256" key="1">
    <source>
        <dbReference type="SAM" id="Phobius"/>
    </source>
</evidence>
<dbReference type="Proteomes" id="UP000036681">
    <property type="component" value="Unplaced"/>
</dbReference>